<dbReference type="Gene3D" id="3.30.565.10">
    <property type="entry name" value="Histidine kinase-like ATPase, C-terminal domain"/>
    <property type="match status" value="1"/>
</dbReference>
<keyword evidence="5" id="KW-0418">Kinase</keyword>
<evidence type="ECO:0000256" key="1">
    <source>
        <dbReference type="ARBA" id="ARBA00000085"/>
    </source>
</evidence>
<dbReference type="PRINTS" id="PR00344">
    <property type="entry name" value="BCTRLSENSOR"/>
</dbReference>
<comment type="catalytic activity">
    <reaction evidence="1">
        <text>ATP + protein L-histidine = ADP + protein N-phospho-L-histidine.</text>
        <dbReference type="EC" id="2.7.13.3"/>
    </reaction>
</comment>
<dbReference type="InterPro" id="IPR005467">
    <property type="entry name" value="His_kinase_dom"/>
</dbReference>
<dbReference type="GO" id="GO:0004673">
    <property type="term" value="F:protein histidine kinase activity"/>
    <property type="evidence" value="ECO:0007669"/>
    <property type="project" value="UniProtKB-EC"/>
</dbReference>
<organism evidence="8 9">
    <name type="scientific">Halopseudomonas sabulinigri</name>
    <dbReference type="NCBI Taxonomy" id="472181"/>
    <lineage>
        <taxon>Bacteria</taxon>
        <taxon>Pseudomonadati</taxon>
        <taxon>Pseudomonadota</taxon>
        <taxon>Gammaproteobacteria</taxon>
        <taxon>Pseudomonadales</taxon>
        <taxon>Pseudomonadaceae</taxon>
        <taxon>Halopseudomonas</taxon>
    </lineage>
</organism>
<dbReference type="EC" id="2.7.13.3" evidence="2"/>
<name>A0A1H1T7Z2_9GAMM</name>
<dbReference type="SUPFAM" id="SSF55874">
    <property type="entry name" value="ATPase domain of HSP90 chaperone/DNA topoisomerase II/histidine kinase"/>
    <property type="match status" value="1"/>
</dbReference>
<evidence type="ECO:0000313" key="8">
    <source>
        <dbReference type="EMBL" id="SDS56365.1"/>
    </source>
</evidence>
<dbReference type="OrthoDB" id="9122109at2"/>
<evidence type="ECO:0000256" key="4">
    <source>
        <dbReference type="ARBA" id="ARBA00022741"/>
    </source>
</evidence>
<evidence type="ECO:0000313" key="9">
    <source>
        <dbReference type="Proteomes" id="UP000243413"/>
    </source>
</evidence>
<dbReference type="InterPro" id="IPR050980">
    <property type="entry name" value="2C_sensor_his_kinase"/>
</dbReference>
<dbReference type="InterPro" id="IPR003594">
    <property type="entry name" value="HATPase_dom"/>
</dbReference>
<dbReference type="GO" id="GO:0005524">
    <property type="term" value="F:ATP binding"/>
    <property type="evidence" value="ECO:0007669"/>
    <property type="project" value="UniProtKB-KW"/>
</dbReference>
<evidence type="ECO:0000259" key="7">
    <source>
        <dbReference type="PROSITE" id="PS50109"/>
    </source>
</evidence>
<dbReference type="PROSITE" id="PS50109">
    <property type="entry name" value="HIS_KIN"/>
    <property type="match status" value="1"/>
</dbReference>
<evidence type="ECO:0000256" key="2">
    <source>
        <dbReference type="ARBA" id="ARBA00012438"/>
    </source>
</evidence>
<keyword evidence="6" id="KW-0067">ATP-binding</keyword>
<evidence type="ECO:0000256" key="5">
    <source>
        <dbReference type="ARBA" id="ARBA00022777"/>
    </source>
</evidence>
<reference evidence="9" key="1">
    <citation type="submission" date="2016-10" db="EMBL/GenBank/DDBJ databases">
        <authorList>
            <person name="Varghese N."/>
            <person name="Submissions S."/>
        </authorList>
    </citation>
    <scope>NUCLEOTIDE SEQUENCE [LARGE SCALE GENOMIC DNA]</scope>
    <source>
        <strain evidence="9">JCM 14963</strain>
    </source>
</reference>
<evidence type="ECO:0000256" key="3">
    <source>
        <dbReference type="ARBA" id="ARBA00022679"/>
    </source>
</evidence>
<dbReference type="AlphaFoldDB" id="A0A1H1T7Z2"/>
<dbReference type="PANTHER" id="PTHR44936">
    <property type="entry name" value="SENSOR PROTEIN CREC"/>
    <property type="match status" value="1"/>
</dbReference>
<dbReference type="EMBL" id="LT629763">
    <property type="protein sequence ID" value="SDS56365.1"/>
    <property type="molecule type" value="Genomic_DNA"/>
</dbReference>
<dbReference type="Pfam" id="PF02518">
    <property type="entry name" value="HATPase_c"/>
    <property type="match status" value="1"/>
</dbReference>
<gene>
    <name evidence="8" type="ORF">SAMN05216271_2197</name>
</gene>
<protein>
    <recommendedName>
        <fullName evidence="2">histidine kinase</fullName>
        <ecNumber evidence="2">2.7.13.3</ecNumber>
    </recommendedName>
</protein>
<dbReference type="PANTHER" id="PTHR44936:SF10">
    <property type="entry name" value="SENSOR PROTEIN RSTB"/>
    <property type="match status" value="1"/>
</dbReference>
<dbReference type="STRING" id="472181.SAMN05216271_2197"/>
<dbReference type="InterPro" id="IPR004358">
    <property type="entry name" value="Sig_transdc_His_kin-like_C"/>
</dbReference>
<keyword evidence="3" id="KW-0808">Transferase</keyword>
<dbReference type="Proteomes" id="UP000243413">
    <property type="component" value="Chromosome I"/>
</dbReference>
<sequence>MNRERPEQEDEQALGFSTVIASTVHDMKNSLGMLMQAHAALAARLPAELGDSREQGIIEYESMRLNGMLVQMLGLYKLGVNQLPLQPTHIEVEDFFQASLARHDNILRSRQIKGSYQVAEDGLMGFFDAELVDSVVGNVINNSIRYAQNAIELRAWVEEEQLVLAISDDGQGYPQPMLDAQSEYVLGINMSSGSTGLGLYFGARIAERHQRNGVQGRIAISNDSELGGGEFRIYLP</sequence>
<evidence type="ECO:0000256" key="6">
    <source>
        <dbReference type="ARBA" id="ARBA00022840"/>
    </source>
</evidence>
<dbReference type="RefSeq" id="WP_092286570.1">
    <property type="nucleotide sequence ID" value="NZ_LT629763.1"/>
</dbReference>
<dbReference type="InterPro" id="IPR036890">
    <property type="entry name" value="HATPase_C_sf"/>
</dbReference>
<proteinExistence type="predicted"/>
<feature type="domain" description="Histidine kinase" evidence="7">
    <location>
        <begin position="22"/>
        <end position="236"/>
    </location>
</feature>
<keyword evidence="4" id="KW-0547">Nucleotide-binding</keyword>
<accession>A0A1H1T7Z2</accession>